<dbReference type="CDD" id="cd00024">
    <property type="entry name" value="CD_CSD"/>
    <property type="match status" value="1"/>
</dbReference>
<dbReference type="PANTHER" id="PTHR46585">
    <property type="entry name" value="INTEGRASE CORE DOMAIN CONTAINING PROTEIN"/>
    <property type="match status" value="1"/>
</dbReference>
<feature type="region of interest" description="Disordered" evidence="1">
    <location>
        <begin position="202"/>
        <end position="234"/>
    </location>
</feature>
<feature type="compositionally biased region" description="Polar residues" evidence="1">
    <location>
        <begin position="78"/>
        <end position="91"/>
    </location>
</feature>
<dbReference type="PANTHER" id="PTHR46585:SF1">
    <property type="entry name" value="CHROMO DOMAIN-CONTAINING PROTEIN"/>
    <property type="match status" value="1"/>
</dbReference>
<dbReference type="Proteomes" id="UP000694844">
    <property type="component" value="Chromosome 10"/>
</dbReference>
<accession>A0A8B8C667</accession>
<dbReference type="Gene3D" id="2.40.50.40">
    <property type="match status" value="1"/>
</dbReference>
<dbReference type="InterPro" id="IPR016197">
    <property type="entry name" value="Chromo-like_dom_sf"/>
</dbReference>
<reference evidence="4" key="1">
    <citation type="submission" date="2025-08" db="UniProtKB">
        <authorList>
            <consortium name="RefSeq"/>
        </authorList>
    </citation>
    <scope>IDENTIFICATION</scope>
    <source>
        <tissue evidence="4">Whole sample</tissue>
    </source>
</reference>
<dbReference type="AlphaFoldDB" id="A0A8B8C667"/>
<evidence type="ECO:0000259" key="2">
    <source>
        <dbReference type="PROSITE" id="PS50013"/>
    </source>
</evidence>
<dbReference type="RefSeq" id="XP_022311100.1">
    <property type="nucleotide sequence ID" value="XM_022455392.1"/>
</dbReference>
<keyword evidence="3" id="KW-1185">Reference proteome</keyword>
<dbReference type="GeneID" id="111116401"/>
<dbReference type="PROSITE" id="PS50013">
    <property type="entry name" value="CHROMO_2"/>
    <property type="match status" value="1"/>
</dbReference>
<feature type="region of interest" description="Disordered" evidence="1">
    <location>
        <begin position="66"/>
        <end position="96"/>
    </location>
</feature>
<protein>
    <submittedName>
        <fullName evidence="4">Uncharacterized protein LOC111116401</fullName>
    </submittedName>
</protein>
<organism evidence="3 4">
    <name type="scientific">Crassostrea virginica</name>
    <name type="common">Eastern oyster</name>
    <dbReference type="NCBI Taxonomy" id="6565"/>
    <lineage>
        <taxon>Eukaryota</taxon>
        <taxon>Metazoa</taxon>
        <taxon>Spiralia</taxon>
        <taxon>Lophotrochozoa</taxon>
        <taxon>Mollusca</taxon>
        <taxon>Bivalvia</taxon>
        <taxon>Autobranchia</taxon>
        <taxon>Pteriomorphia</taxon>
        <taxon>Ostreida</taxon>
        <taxon>Ostreoidea</taxon>
        <taxon>Ostreidae</taxon>
        <taxon>Crassostrea</taxon>
    </lineage>
</organism>
<dbReference type="SUPFAM" id="SSF54160">
    <property type="entry name" value="Chromo domain-like"/>
    <property type="match status" value="1"/>
</dbReference>
<proteinExistence type="predicted"/>
<name>A0A8B8C667_CRAVI</name>
<evidence type="ECO:0000313" key="3">
    <source>
        <dbReference type="Proteomes" id="UP000694844"/>
    </source>
</evidence>
<dbReference type="KEGG" id="cvn:111116401"/>
<evidence type="ECO:0000256" key="1">
    <source>
        <dbReference type="SAM" id="MobiDB-lite"/>
    </source>
</evidence>
<sequence length="382" mass="43313">MVLVPESLLLELKGKLPKSPEFQATLGLGYQLDRIQDREDLNPEEKAGLYGQQLARYRHYLEKARSEGRSLSLPPATPTTASGEVKSSQPPAETGELDAKVIESVGKNMKKKASLLLDHLKKSKVLKWNAHGQVSYRGREVPNSNIVDLVSETMRMKSRKSHPQPAGLAQFALALKEVNTPNEYVQNPDVIKAMLVPSKISTPKSAVDDDDEDQDDTGFHDASSLTPIGESYLETPRISKQRKKDFAIPFFTPSKKIPPKAKKPKFEVGDLVRISKAKKTFEKGYLPNWTTELFTVSKIIPDRYPYVYKIQDYNKEELEGTFYEKELQKVVKKDDVYEVEEVLAYKKQRVGKKLIPHVKVRWKGYPPSFDSWIPQSDLILPT</sequence>
<dbReference type="Pfam" id="PF00385">
    <property type="entry name" value="Chromo"/>
    <property type="match status" value="1"/>
</dbReference>
<feature type="domain" description="Chromo" evidence="2">
    <location>
        <begin position="337"/>
        <end position="382"/>
    </location>
</feature>
<gene>
    <name evidence="4" type="primary">LOC111116401</name>
</gene>
<dbReference type="InterPro" id="IPR023780">
    <property type="entry name" value="Chromo_domain"/>
</dbReference>
<dbReference type="InterPro" id="IPR000953">
    <property type="entry name" value="Chromo/chromo_shadow_dom"/>
</dbReference>
<evidence type="ECO:0000313" key="4">
    <source>
        <dbReference type="RefSeq" id="XP_022311100.1"/>
    </source>
</evidence>
<dbReference type="OrthoDB" id="6282662at2759"/>